<dbReference type="InterPro" id="IPR002523">
    <property type="entry name" value="MgTranspt_CorA/ZnTranspt_ZntB"/>
</dbReference>
<gene>
    <name evidence="9" type="primary">corA_1</name>
    <name evidence="8" type="synonym">corA</name>
    <name evidence="9" type="ORF">bsdtb5_07680</name>
</gene>
<evidence type="ECO:0000256" key="5">
    <source>
        <dbReference type="ARBA" id="ARBA00022692"/>
    </source>
</evidence>
<dbReference type="SUPFAM" id="SSF143865">
    <property type="entry name" value="CorA soluble domain-like"/>
    <property type="match status" value="1"/>
</dbReference>
<comment type="function">
    <text evidence="8">Mediates influx of magnesium ions.</text>
</comment>
<organism evidence="9 10">
    <name type="scientific">Anaeromicropila herbilytica</name>
    <dbReference type="NCBI Taxonomy" id="2785025"/>
    <lineage>
        <taxon>Bacteria</taxon>
        <taxon>Bacillati</taxon>
        <taxon>Bacillota</taxon>
        <taxon>Clostridia</taxon>
        <taxon>Lachnospirales</taxon>
        <taxon>Lachnospiraceae</taxon>
        <taxon>Anaeromicropila</taxon>
    </lineage>
</organism>
<dbReference type="GO" id="GO:0050897">
    <property type="term" value="F:cobalt ion binding"/>
    <property type="evidence" value="ECO:0007669"/>
    <property type="project" value="TreeGrafter"/>
</dbReference>
<keyword evidence="4 8" id="KW-1003">Cell membrane</keyword>
<comment type="similarity">
    <text evidence="2 8">Belongs to the CorA metal ion transporter (MIT) (TC 1.A.35) family.</text>
</comment>
<dbReference type="NCBIfam" id="TIGR00383">
    <property type="entry name" value="corA"/>
    <property type="match status" value="1"/>
</dbReference>
<protein>
    <recommendedName>
        <fullName evidence="8">Magnesium transport protein CorA</fullName>
    </recommendedName>
</protein>
<feature type="transmembrane region" description="Helical" evidence="8">
    <location>
        <begin position="328"/>
        <end position="348"/>
    </location>
</feature>
<evidence type="ECO:0000256" key="3">
    <source>
        <dbReference type="ARBA" id="ARBA00022448"/>
    </source>
</evidence>
<dbReference type="RefSeq" id="WP_271714745.1">
    <property type="nucleotide sequence ID" value="NZ_AP024169.1"/>
</dbReference>
<dbReference type="EMBL" id="AP024169">
    <property type="protein sequence ID" value="BCN29473.1"/>
    <property type="molecule type" value="Genomic_DNA"/>
</dbReference>
<dbReference type="GO" id="GO:0015087">
    <property type="term" value="F:cobalt ion transmembrane transporter activity"/>
    <property type="evidence" value="ECO:0007669"/>
    <property type="project" value="UniProtKB-UniRule"/>
</dbReference>
<dbReference type="Proteomes" id="UP000595897">
    <property type="component" value="Chromosome"/>
</dbReference>
<dbReference type="Pfam" id="PF01544">
    <property type="entry name" value="CorA"/>
    <property type="match status" value="1"/>
</dbReference>
<proteinExistence type="inferred from homology"/>
<evidence type="ECO:0000256" key="7">
    <source>
        <dbReference type="ARBA" id="ARBA00023136"/>
    </source>
</evidence>
<dbReference type="Gene3D" id="3.30.460.20">
    <property type="entry name" value="CorA soluble domain-like"/>
    <property type="match status" value="1"/>
</dbReference>
<keyword evidence="6 8" id="KW-1133">Transmembrane helix</keyword>
<evidence type="ECO:0000256" key="6">
    <source>
        <dbReference type="ARBA" id="ARBA00022989"/>
    </source>
</evidence>
<dbReference type="KEGG" id="ahb:bsdtb5_07680"/>
<dbReference type="SUPFAM" id="SSF144083">
    <property type="entry name" value="Magnesium transport protein CorA, transmembrane region"/>
    <property type="match status" value="1"/>
</dbReference>
<dbReference type="PANTHER" id="PTHR46494:SF1">
    <property type="entry name" value="CORA FAMILY METAL ION TRANSPORTER (EUROFUNG)"/>
    <property type="match status" value="1"/>
</dbReference>
<dbReference type="Gene3D" id="1.20.58.340">
    <property type="entry name" value="Magnesium transport protein CorA, transmembrane region"/>
    <property type="match status" value="2"/>
</dbReference>
<reference evidence="9 10" key="1">
    <citation type="submission" date="2020-11" db="EMBL/GenBank/DDBJ databases">
        <title>Draft genome sequencing of a Lachnospiraceae strain isolated from anoxic soil subjected to BSD treatment.</title>
        <authorList>
            <person name="Uek A."/>
            <person name="Tonouchi A."/>
        </authorList>
    </citation>
    <scope>NUCLEOTIDE SEQUENCE [LARGE SCALE GENOMIC DNA]</scope>
    <source>
        <strain evidence="9 10">TB5</strain>
    </source>
</reference>
<dbReference type="PANTHER" id="PTHR46494">
    <property type="entry name" value="CORA FAMILY METAL ION TRANSPORTER (EUROFUNG)"/>
    <property type="match status" value="1"/>
</dbReference>
<dbReference type="AlphaFoldDB" id="A0A7R7EIN3"/>
<dbReference type="GO" id="GO:0000287">
    <property type="term" value="F:magnesium ion binding"/>
    <property type="evidence" value="ECO:0007669"/>
    <property type="project" value="TreeGrafter"/>
</dbReference>
<evidence type="ECO:0000313" key="10">
    <source>
        <dbReference type="Proteomes" id="UP000595897"/>
    </source>
</evidence>
<evidence type="ECO:0000256" key="1">
    <source>
        <dbReference type="ARBA" id="ARBA00004651"/>
    </source>
</evidence>
<evidence type="ECO:0000256" key="8">
    <source>
        <dbReference type="RuleBase" id="RU362010"/>
    </source>
</evidence>
<dbReference type="InterPro" id="IPR045863">
    <property type="entry name" value="CorA_TM1_TM2"/>
</dbReference>
<dbReference type="CDD" id="cd12828">
    <property type="entry name" value="TmCorA-like_1"/>
    <property type="match status" value="1"/>
</dbReference>
<dbReference type="InterPro" id="IPR004488">
    <property type="entry name" value="Mg/Co-transport_prot_CorA"/>
</dbReference>
<keyword evidence="8" id="KW-0406">Ion transport</keyword>
<dbReference type="GO" id="GO:0005886">
    <property type="term" value="C:plasma membrane"/>
    <property type="evidence" value="ECO:0007669"/>
    <property type="project" value="UniProtKB-SubCell"/>
</dbReference>
<keyword evidence="10" id="KW-1185">Reference proteome</keyword>
<feature type="transmembrane region" description="Helical" evidence="8">
    <location>
        <begin position="296"/>
        <end position="316"/>
    </location>
</feature>
<evidence type="ECO:0000256" key="2">
    <source>
        <dbReference type="ARBA" id="ARBA00009765"/>
    </source>
</evidence>
<dbReference type="InterPro" id="IPR045861">
    <property type="entry name" value="CorA_cytoplasmic_dom"/>
</dbReference>
<sequence length="354" mass="41860">MKKNKKKRNKKQNTIITTPIKRSIEKDYSIEIIEYNAEQCSENKVKNLKDYNLEKLADIDEGITRWINIDEQYTEEILNEIRDVFAIHPLTIENIVNDRPRAKVEEYEDYLYIAAKMIYYAGNQLVVEQMNFIMGKNYVISFGEVRGDVFDPIRNRLRNQGTRQRKNGADYLMYTLLDAIVDGYFEVLDVIGEKIDGIEEELIEYSSDDCLHEIRMAKKELLYIRKNFGPLREVISWLSKESSELIEDKVEIYFRDVYDHMVQVIDTAETYRELLSGLMELHISNTSNRLNEIMKVLTIISTIFIPLTFIAGIYGMNFKYMPELSWKWGYGGTWLVMIIISIIMVIFFKRKKWF</sequence>
<name>A0A7R7EIN3_9FIRM</name>
<accession>A0A7R7EIN3</accession>
<dbReference type="FunFam" id="1.20.58.340:FF:000012">
    <property type="entry name" value="Magnesium transport protein CorA"/>
    <property type="match status" value="1"/>
</dbReference>
<evidence type="ECO:0000256" key="4">
    <source>
        <dbReference type="ARBA" id="ARBA00022475"/>
    </source>
</evidence>
<keyword evidence="7 8" id="KW-0472">Membrane</keyword>
<evidence type="ECO:0000313" key="9">
    <source>
        <dbReference type="EMBL" id="BCN29473.1"/>
    </source>
</evidence>
<dbReference type="GO" id="GO:0015095">
    <property type="term" value="F:magnesium ion transmembrane transporter activity"/>
    <property type="evidence" value="ECO:0007669"/>
    <property type="project" value="UniProtKB-UniRule"/>
</dbReference>
<keyword evidence="3 8" id="KW-0813">Transport</keyword>
<comment type="subcellular location">
    <subcellularLocation>
        <location evidence="1">Cell membrane</location>
        <topology evidence="1">Multi-pass membrane protein</topology>
    </subcellularLocation>
    <subcellularLocation>
        <location evidence="8">Membrane</location>
        <topology evidence="8">Multi-pass membrane protein</topology>
    </subcellularLocation>
</comment>
<keyword evidence="5 8" id="KW-0812">Transmembrane</keyword>
<keyword evidence="8" id="KW-0460">Magnesium</keyword>